<sequence>MAQQTTRFEICFELPERYRRGNLDLQHIVTCDEKWVSFENPHRHNEWRLPGRGSFMLPDLWLNVIDSGDYFDY</sequence>
<dbReference type="Proteomes" id="UP001196413">
    <property type="component" value="Unassembled WGS sequence"/>
</dbReference>
<evidence type="ECO:0000313" key="1">
    <source>
        <dbReference type="EMBL" id="KAJ1369167.1"/>
    </source>
</evidence>
<gene>
    <name evidence="1" type="ORF">KIN20_030570</name>
</gene>
<dbReference type="AlphaFoldDB" id="A0AAD5R4B5"/>
<proteinExistence type="predicted"/>
<dbReference type="GO" id="GO:0003676">
    <property type="term" value="F:nucleic acid binding"/>
    <property type="evidence" value="ECO:0007669"/>
    <property type="project" value="InterPro"/>
</dbReference>
<dbReference type="EMBL" id="JAHQIW010006425">
    <property type="protein sequence ID" value="KAJ1369167.1"/>
    <property type="molecule type" value="Genomic_DNA"/>
</dbReference>
<organism evidence="1 2">
    <name type="scientific">Parelaphostrongylus tenuis</name>
    <name type="common">Meningeal worm</name>
    <dbReference type="NCBI Taxonomy" id="148309"/>
    <lineage>
        <taxon>Eukaryota</taxon>
        <taxon>Metazoa</taxon>
        <taxon>Ecdysozoa</taxon>
        <taxon>Nematoda</taxon>
        <taxon>Chromadorea</taxon>
        <taxon>Rhabditida</taxon>
        <taxon>Rhabditina</taxon>
        <taxon>Rhabditomorpha</taxon>
        <taxon>Strongyloidea</taxon>
        <taxon>Metastrongylidae</taxon>
        <taxon>Parelaphostrongylus</taxon>
    </lineage>
</organism>
<dbReference type="InterPro" id="IPR036397">
    <property type="entry name" value="RNaseH_sf"/>
</dbReference>
<reference evidence="1" key="1">
    <citation type="submission" date="2021-06" db="EMBL/GenBank/DDBJ databases">
        <title>Parelaphostrongylus tenuis whole genome reference sequence.</title>
        <authorList>
            <person name="Garwood T.J."/>
            <person name="Larsen P.A."/>
            <person name="Fountain-Jones N.M."/>
            <person name="Garbe J.R."/>
            <person name="Macchietto M.G."/>
            <person name="Kania S.A."/>
            <person name="Gerhold R.W."/>
            <person name="Richards J.E."/>
            <person name="Wolf T.M."/>
        </authorList>
    </citation>
    <scope>NUCLEOTIDE SEQUENCE</scope>
    <source>
        <strain evidence="1">MNPRO001-30</strain>
        <tissue evidence="1">Meninges</tissue>
    </source>
</reference>
<comment type="caution">
    <text evidence="1">The sequence shown here is derived from an EMBL/GenBank/DDBJ whole genome shotgun (WGS) entry which is preliminary data.</text>
</comment>
<accession>A0AAD5R4B5</accession>
<protein>
    <submittedName>
        <fullName evidence="1">Uncharacterized protein</fullName>
    </submittedName>
</protein>
<dbReference type="Gene3D" id="3.30.420.10">
    <property type="entry name" value="Ribonuclease H-like superfamily/Ribonuclease H"/>
    <property type="match status" value="1"/>
</dbReference>
<name>A0AAD5R4B5_PARTN</name>
<evidence type="ECO:0000313" key="2">
    <source>
        <dbReference type="Proteomes" id="UP001196413"/>
    </source>
</evidence>
<keyword evidence="2" id="KW-1185">Reference proteome</keyword>